<feature type="compositionally biased region" description="Polar residues" evidence="1">
    <location>
        <begin position="13"/>
        <end position="22"/>
    </location>
</feature>
<name>A0A2S8HW44_9PSED</name>
<organism evidence="2 3">
    <name type="scientific">Pseudomonas frederiksbergensis</name>
    <dbReference type="NCBI Taxonomy" id="104087"/>
    <lineage>
        <taxon>Bacteria</taxon>
        <taxon>Pseudomonadati</taxon>
        <taxon>Pseudomonadota</taxon>
        <taxon>Gammaproteobacteria</taxon>
        <taxon>Pseudomonadales</taxon>
        <taxon>Pseudomonadaceae</taxon>
        <taxon>Pseudomonas</taxon>
    </lineage>
</organism>
<accession>A0A2S8HW44</accession>
<comment type="caution">
    <text evidence="2">The sequence shown here is derived from an EMBL/GenBank/DDBJ whole genome shotgun (WGS) entry which is preliminary data.</text>
</comment>
<dbReference type="EMBL" id="PUIN01000001">
    <property type="protein sequence ID" value="PQP06668.1"/>
    <property type="molecule type" value="Genomic_DNA"/>
</dbReference>
<feature type="region of interest" description="Disordered" evidence="1">
    <location>
        <begin position="37"/>
        <end position="68"/>
    </location>
</feature>
<proteinExistence type="predicted"/>
<evidence type="ECO:0000256" key="1">
    <source>
        <dbReference type="SAM" id="MobiDB-lite"/>
    </source>
</evidence>
<gene>
    <name evidence="2" type="ORF">C5612_02625</name>
</gene>
<dbReference type="AlphaFoldDB" id="A0A2S8HW44"/>
<protein>
    <submittedName>
        <fullName evidence="2">Uncharacterized protein</fullName>
    </submittedName>
</protein>
<evidence type="ECO:0000313" key="3">
    <source>
        <dbReference type="Proteomes" id="UP000239687"/>
    </source>
</evidence>
<reference evidence="2 3" key="1">
    <citation type="submission" date="2018-02" db="EMBL/GenBank/DDBJ databases">
        <title>Draft genome sequencing of Pseudomonas frederiksbergensis 11-D3.</title>
        <authorList>
            <person name="Zheng B.-X."/>
        </authorList>
    </citation>
    <scope>NUCLEOTIDE SEQUENCE [LARGE SCALE GENOMIC DNA]</scope>
    <source>
        <strain evidence="2 3">11-D3</strain>
    </source>
</reference>
<dbReference type="Proteomes" id="UP000239687">
    <property type="component" value="Unassembled WGS sequence"/>
</dbReference>
<evidence type="ECO:0000313" key="2">
    <source>
        <dbReference type="EMBL" id="PQP06668.1"/>
    </source>
</evidence>
<sequence>MNGGDDSGFCPLSRQSANTQNPVGAGLLANAECQSTSMLNVQPPSRASPLPQVHQRPLNPGQKKARSR</sequence>
<feature type="region of interest" description="Disordered" evidence="1">
    <location>
        <begin position="1"/>
        <end position="23"/>
    </location>
</feature>